<proteinExistence type="inferred from homology"/>
<evidence type="ECO:0000256" key="4">
    <source>
        <dbReference type="ARBA" id="ARBA00023034"/>
    </source>
</evidence>
<comment type="caution">
    <text evidence="9">The sequence shown here is derived from an EMBL/GenBank/DDBJ whole genome shotgun (WGS) entry which is preliminary data.</text>
</comment>
<dbReference type="PANTHER" id="PTHR13481">
    <property type="entry name" value="SREBP REGULATING GENE PROTEIN"/>
    <property type="match status" value="1"/>
</dbReference>
<dbReference type="Proteomes" id="UP001157974">
    <property type="component" value="Unassembled WGS sequence"/>
</dbReference>
<gene>
    <name evidence="9" type="ORF">NDN08_001206</name>
</gene>
<dbReference type="GO" id="GO:2000640">
    <property type="term" value="P:positive regulation of SREBP signaling pathway"/>
    <property type="evidence" value="ECO:0007669"/>
    <property type="project" value="InterPro"/>
</dbReference>
<evidence type="ECO:0000256" key="7">
    <source>
        <dbReference type="ARBA" id="ARBA00023461"/>
    </source>
</evidence>
<dbReference type="InterPro" id="IPR019352">
    <property type="entry name" value="SPRING1"/>
</dbReference>
<evidence type="ECO:0000256" key="5">
    <source>
        <dbReference type="ARBA" id="ARBA00023136"/>
    </source>
</evidence>
<name>A0AAV8UUC0_9RHOD</name>
<evidence type="ECO:0000256" key="2">
    <source>
        <dbReference type="ARBA" id="ARBA00022692"/>
    </source>
</evidence>
<keyword evidence="5" id="KW-0472">Membrane</keyword>
<dbReference type="Pfam" id="PF10218">
    <property type="entry name" value="SPRING1"/>
    <property type="match status" value="1"/>
</dbReference>
<protein>
    <recommendedName>
        <fullName evidence="8">SREBP regulating gene protein</fullName>
    </recommendedName>
</protein>
<evidence type="ECO:0000256" key="1">
    <source>
        <dbReference type="ARBA" id="ARBA00004194"/>
    </source>
</evidence>
<keyword evidence="3" id="KW-1133">Transmembrane helix</keyword>
<dbReference type="GO" id="GO:0000139">
    <property type="term" value="C:Golgi membrane"/>
    <property type="evidence" value="ECO:0007669"/>
    <property type="project" value="UniProtKB-SubCell"/>
</dbReference>
<keyword evidence="4" id="KW-0333">Golgi apparatus</keyword>
<keyword evidence="2" id="KW-0812">Transmembrane</keyword>
<dbReference type="EMBL" id="JAMWBK010000005">
    <property type="protein sequence ID" value="KAJ8904688.1"/>
    <property type="molecule type" value="Genomic_DNA"/>
</dbReference>
<organism evidence="9 10">
    <name type="scientific">Rhodosorus marinus</name>
    <dbReference type="NCBI Taxonomy" id="101924"/>
    <lineage>
        <taxon>Eukaryota</taxon>
        <taxon>Rhodophyta</taxon>
        <taxon>Stylonematophyceae</taxon>
        <taxon>Stylonematales</taxon>
        <taxon>Stylonemataceae</taxon>
        <taxon>Rhodosorus</taxon>
    </lineage>
</organism>
<keyword evidence="6" id="KW-0325">Glycoprotein</keyword>
<dbReference type="AlphaFoldDB" id="A0AAV8UUC0"/>
<evidence type="ECO:0000256" key="8">
    <source>
        <dbReference type="ARBA" id="ARBA00023485"/>
    </source>
</evidence>
<evidence type="ECO:0000256" key="3">
    <source>
        <dbReference type="ARBA" id="ARBA00022989"/>
    </source>
</evidence>
<keyword evidence="10" id="KW-1185">Reference proteome</keyword>
<comment type="similarity">
    <text evidence="7">Belongs to the SPRING family.</text>
</comment>
<evidence type="ECO:0000313" key="9">
    <source>
        <dbReference type="EMBL" id="KAJ8904688.1"/>
    </source>
</evidence>
<sequence length="211" mass="23229">MAGMFLRRKQQKKSTIAVGIALVLIVTTITGLLQVPLLKHTSKEFVSEQSWQHASRLVRRSTAERGCKYVTSGPWLVADDQGYTCSTKNQDPATGCCPAEPPRYICAGCQRASHCCKHFEFCVSCCLSVSKESPSARLRNMERLKIYDLASSGTFEVCAVACKSHSGSLLHENAYRSPYHHCYGEEPPTTLEPQDGPTSGLFSFLTINSSN</sequence>
<reference evidence="9 10" key="1">
    <citation type="journal article" date="2023" name="Nat. Commun.">
        <title>Origin of minicircular mitochondrial genomes in red algae.</title>
        <authorList>
            <person name="Lee Y."/>
            <person name="Cho C.H."/>
            <person name="Lee Y.M."/>
            <person name="Park S.I."/>
            <person name="Yang J.H."/>
            <person name="West J.A."/>
            <person name="Bhattacharya D."/>
            <person name="Yoon H.S."/>
        </authorList>
    </citation>
    <scope>NUCLEOTIDE SEQUENCE [LARGE SCALE GENOMIC DNA]</scope>
    <source>
        <strain evidence="9 10">CCMP1338</strain>
        <tissue evidence="9">Whole cell</tissue>
    </source>
</reference>
<comment type="subcellular location">
    <subcellularLocation>
        <location evidence="1">Golgi apparatus membrane</location>
        <topology evidence="1">Single-pass membrane protein</topology>
    </subcellularLocation>
</comment>
<evidence type="ECO:0000256" key="6">
    <source>
        <dbReference type="ARBA" id="ARBA00023180"/>
    </source>
</evidence>
<evidence type="ECO:0000313" key="10">
    <source>
        <dbReference type="Proteomes" id="UP001157974"/>
    </source>
</evidence>
<dbReference type="PANTHER" id="PTHR13481:SF0">
    <property type="entry name" value="SREBP REGULATING GENE PROTEIN"/>
    <property type="match status" value="1"/>
</dbReference>
<accession>A0AAV8UUC0</accession>